<dbReference type="Gene3D" id="1.10.287.110">
    <property type="entry name" value="DnaJ domain"/>
    <property type="match status" value="1"/>
</dbReference>
<feature type="compositionally biased region" description="Gly residues" evidence="11">
    <location>
        <begin position="104"/>
        <end position="116"/>
    </location>
</feature>
<evidence type="ECO:0000259" key="13">
    <source>
        <dbReference type="PROSITE" id="PS51180"/>
    </source>
</evidence>
<dbReference type="Pfam" id="PF01556">
    <property type="entry name" value="DnaJ_C"/>
    <property type="match status" value="1"/>
</dbReference>
<evidence type="ECO:0000259" key="12">
    <source>
        <dbReference type="PROSITE" id="PS50076"/>
    </source>
</evidence>
<feature type="region of interest" description="Disordered" evidence="11">
    <location>
        <begin position="411"/>
        <end position="453"/>
    </location>
</feature>
<evidence type="ECO:0000256" key="11">
    <source>
        <dbReference type="SAM" id="MobiDB-lite"/>
    </source>
</evidence>
<feature type="region of interest" description="Disordered" evidence="11">
    <location>
        <begin position="94"/>
        <end position="116"/>
    </location>
</feature>
<dbReference type="CDD" id="cd06257">
    <property type="entry name" value="DnaJ"/>
    <property type="match status" value="1"/>
</dbReference>
<dbReference type="Pfam" id="PF00226">
    <property type="entry name" value="DnaJ"/>
    <property type="match status" value="1"/>
</dbReference>
<proteinExistence type="inferred from homology"/>
<feature type="domain" description="BRO1" evidence="13">
    <location>
        <begin position="561"/>
        <end position="662"/>
    </location>
</feature>
<evidence type="ECO:0000256" key="6">
    <source>
        <dbReference type="ARBA" id="ARBA00022946"/>
    </source>
</evidence>
<dbReference type="PRINTS" id="PR00625">
    <property type="entry name" value="JDOMAIN"/>
</dbReference>
<dbReference type="InterPro" id="IPR018253">
    <property type="entry name" value="DnaJ_domain_CS"/>
</dbReference>
<evidence type="ECO:0000256" key="3">
    <source>
        <dbReference type="ARBA" id="ARBA00022737"/>
    </source>
</evidence>
<dbReference type="InterPro" id="IPR008971">
    <property type="entry name" value="HSP40/DnaJ_pept-bd"/>
</dbReference>
<evidence type="ECO:0000256" key="9">
    <source>
        <dbReference type="ARBA" id="ARBA00072890"/>
    </source>
</evidence>
<evidence type="ECO:0000256" key="2">
    <source>
        <dbReference type="ARBA" id="ARBA00022723"/>
    </source>
</evidence>
<dbReference type="CDD" id="cd10747">
    <property type="entry name" value="DnaJ_C"/>
    <property type="match status" value="1"/>
</dbReference>
<accession>A0A9P1M6S8</accession>
<dbReference type="InterPro" id="IPR002939">
    <property type="entry name" value="DnaJ_C"/>
</dbReference>
<dbReference type="PROSITE" id="PS51188">
    <property type="entry name" value="ZF_CR"/>
    <property type="match status" value="1"/>
</dbReference>
<dbReference type="HAMAP" id="MF_01152">
    <property type="entry name" value="DnaJ"/>
    <property type="match status" value="1"/>
</dbReference>
<feature type="compositionally biased region" description="Low complexity" evidence="11">
    <location>
        <begin position="662"/>
        <end position="679"/>
    </location>
</feature>
<dbReference type="InterPro" id="IPR012724">
    <property type="entry name" value="DnaJ"/>
</dbReference>
<reference evidence="15" key="1">
    <citation type="submission" date="2022-11" db="EMBL/GenBank/DDBJ databases">
        <authorList>
            <person name="Scott C."/>
            <person name="Bruce N."/>
        </authorList>
    </citation>
    <scope>NUCLEOTIDE SEQUENCE</scope>
</reference>
<feature type="domain" description="CR-type" evidence="14">
    <location>
        <begin position="180"/>
        <end position="260"/>
    </location>
</feature>
<dbReference type="GO" id="GO:0009408">
    <property type="term" value="P:response to heat"/>
    <property type="evidence" value="ECO:0007669"/>
    <property type="project" value="InterPro"/>
</dbReference>
<dbReference type="InterPro" id="IPR038499">
    <property type="entry name" value="BRO1_sf"/>
</dbReference>
<keyword evidence="16" id="KW-1185">Reference proteome</keyword>
<dbReference type="PANTHER" id="PTHR43096">
    <property type="entry name" value="DNAJ HOMOLOG 1, MITOCHONDRIAL-RELATED"/>
    <property type="match status" value="1"/>
</dbReference>
<dbReference type="GO" id="GO:0042026">
    <property type="term" value="P:protein refolding"/>
    <property type="evidence" value="ECO:0007669"/>
    <property type="project" value="TreeGrafter"/>
</dbReference>
<dbReference type="GO" id="GO:0008270">
    <property type="term" value="F:zinc ion binding"/>
    <property type="evidence" value="ECO:0007669"/>
    <property type="project" value="UniProtKB-KW"/>
</dbReference>
<evidence type="ECO:0000313" key="16">
    <source>
        <dbReference type="Proteomes" id="UP000838763"/>
    </source>
</evidence>
<feature type="compositionally biased region" description="Basic and acidic residues" evidence="11">
    <location>
        <begin position="438"/>
        <end position="450"/>
    </location>
</feature>
<dbReference type="GO" id="GO:0005739">
    <property type="term" value="C:mitochondrion"/>
    <property type="evidence" value="ECO:0007669"/>
    <property type="project" value="UniProtKB-SubCell"/>
</dbReference>
<gene>
    <name evidence="15" type="ORF">PPNO1_LOCUS395</name>
</gene>
<dbReference type="PROSITE" id="PS51180">
    <property type="entry name" value="BRO1"/>
    <property type="match status" value="1"/>
</dbReference>
<evidence type="ECO:0000313" key="15">
    <source>
        <dbReference type="EMBL" id="CAI4210593.1"/>
    </source>
</evidence>
<name>A0A9P1M6S8_9PEZI</name>
<protein>
    <recommendedName>
        <fullName evidence="9">DnaJ homolog 1, mitochondrial</fullName>
    </recommendedName>
</protein>
<evidence type="ECO:0000256" key="7">
    <source>
        <dbReference type="ARBA" id="ARBA00023128"/>
    </source>
</evidence>
<dbReference type="InterPro" id="IPR036869">
    <property type="entry name" value="J_dom_sf"/>
</dbReference>
<dbReference type="AlphaFoldDB" id="A0A9P1M6S8"/>
<dbReference type="FunFam" id="2.60.260.20:FF:000005">
    <property type="entry name" value="Chaperone protein dnaJ 1, mitochondrial"/>
    <property type="match status" value="1"/>
</dbReference>
<dbReference type="PROSITE" id="PS50076">
    <property type="entry name" value="DNAJ_2"/>
    <property type="match status" value="1"/>
</dbReference>
<dbReference type="Gene3D" id="2.10.230.10">
    <property type="entry name" value="Heat shock protein DnaJ, cysteine-rich domain"/>
    <property type="match status" value="1"/>
</dbReference>
<feature type="zinc finger region" description="CR-type" evidence="10">
    <location>
        <begin position="180"/>
        <end position="260"/>
    </location>
</feature>
<keyword evidence="2 10" id="KW-0479">Metal-binding</keyword>
<keyword evidence="7" id="KW-0496">Mitochondrion</keyword>
<evidence type="ECO:0000259" key="14">
    <source>
        <dbReference type="PROSITE" id="PS51188"/>
    </source>
</evidence>
<comment type="subcellular location">
    <subcellularLocation>
        <location evidence="1">Mitochondrion</location>
    </subcellularLocation>
</comment>
<feature type="region of interest" description="Disordered" evidence="11">
    <location>
        <begin position="661"/>
        <end position="692"/>
    </location>
</feature>
<evidence type="ECO:0000256" key="1">
    <source>
        <dbReference type="ARBA" id="ARBA00004173"/>
    </source>
</evidence>
<dbReference type="SUPFAM" id="SSF49493">
    <property type="entry name" value="HSP40/DnaJ peptide-binding domain"/>
    <property type="match status" value="2"/>
</dbReference>
<evidence type="ECO:0000256" key="5">
    <source>
        <dbReference type="ARBA" id="ARBA00022833"/>
    </source>
</evidence>
<dbReference type="SUPFAM" id="SSF46565">
    <property type="entry name" value="Chaperone J-domain"/>
    <property type="match status" value="1"/>
</dbReference>
<dbReference type="EMBL" id="CALLCH030000001">
    <property type="protein sequence ID" value="CAI4210593.1"/>
    <property type="molecule type" value="Genomic_DNA"/>
</dbReference>
<sequence length="692" mass="74361">MSTSYHDQSTMQMQKNFAFHATNSLSSAKDPYKVLGVEKSASASEIKKAYYGLAKKFHPDTNKDATAKDRFSEIQSAYEVLSDPKKKEQYDQFGAAGFNPHGGPSPGGDPFGGGNPFAGFGGQGGFGGGFNFDDLFSAFGGGRAGPLEGRGARNPFQQEILVGDNIEVQASISFMEAAQGARKKVTISPYVTCGTCSGNGLKTGTQRSSCKVCGGSGTRVHFTQGGFQMAFECKSCAGDGVVRQRQTINVDIPAGVEDGMRLRIDGAGDAPPTGQVADGGFRRAGSDILYTASIPLTTAILGGEAAIPTLTGEVKVKVATGTNTGDKITLSGMGMKKLNARGGFGDLKVEYRVNMPKYLSGNQRVLAEMLADEMKDGTAKRIMNVSAKISDDPAAHKNEGWMKSIWHTLTNHPAHQGKPADSENSDASGKESSGAAKDTTKDNDGNKKESGSGSAYYAATYDSLPSDENCVNSAISPHFPLSPRPHPISPSTCLLDWPDPPTATISCTRPPDLEAYATPAATPNSPASRVLISPQIPVRDSLPAPQIDLLRPPQAKMPQSAMISVPLKATNEIDWVAPLKNYIQNTYGDDPERYAEECVTLNRLRQDMRGAGKDSTTGRDMLYRYYGQLELLDLRFPIDEKHIKISFTWFDAFTHKATSQYSSPLKRPRSSLTSRPSSLVMQRPRTGMRKPD</sequence>
<comment type="caution">
    <text evidence="15">The sequence shown here is derived from an EMBL/GenBank/DDBJ whole genome shotgun (WGS) entry which is preliminary data.</text>
</comment>
<dbReference type="PROSITE" id="PS00636">
    <property type="entry name" value="DNAJ_1"/>
    <property type="match status" value="1"/>
</dbReference>
<organism evidence="15 16">
    <name type="scientific">Parascedosporium putredinis</name>
    <dbReference type="NCBI Taxonomy" id="1442378"/>
    <lineage>
        <taxon>Eukaryota</taxon>
        <taxon>Fungi</taxon>
        <taxon>Dikarya</taxon>
        <taxon>Ascomycota</taxon>
        <taxon>Pezizomycotina</taxon>
        <taxon>Sordariomycetes</taxon>
        <taxon>Hypocreomycetidae</taxon>
        <taxon>Microascales</taxon>
        <taxon>Microascaceae</taxon>
        <taxon>Parascedosporium</taxon>
    </lineage>
</organism>
<evidence type="ECO:0000256" key="8">
    <source>
        <dbReference type="ARBA" id="ARBA00023186"/>
    </source>
</evidence>
<dbReference type="Gene3D" id="1.25.40.280">
    <property type="entry name" value="alix/aip1 like domains"/>
    <property type="match status" value="1"/>
</dbReference>
<dbReference type="OrthoDB" id="10256793at2759"/>
<dbReference type="Proteomes" id="UP000838763">
    <property type="component" value="Unassembled WGS sequence"/>
</dbReference>
<dbReference type="Gene3D" id="2.60.260.20">
    <property type="entry name" value="Urease metallochaperone UreE, N-terminal domain"/>
    <property type="match status" value="2"/>
</dbReference>
<dbReference type="InterPro" id="IPR001623">
    <property type="entry name" value="DnaJ_domain"/>
</dbReference>
<evidence type="ECO:0000256" key="10">
    <source>
        <dbReference type="PROSITE-ProRule" id="PRU00546"/>
    </source>
</evidence>
<dbReference type="GO" id="GO:0051082">
    <property type="term" value="F:unfolded protein binding"/>
    <property type="evidence" value="ECO:0007669"/>
    <property type="project" value="InterPro"/>
</dbReference>
<dbReference type="PANTHER" id="PTHR43096:SF52">
    <property type="entry name" value="DNAJ HOMOLOG 1, MITOCHONDRIAL-RELATED"/>
    <property type="match status" value="1"/>
</dbReference>
<dbReference type="GO" id="GO:0005524">
    <property type="term" value="F:ATP binding"/>
    <property type="evidence" value="ECO:0007669"/>
    <property type="project" value="InterPro"/>
</dbReference>
<keyword evidence="6" id="KW-0809">Transit peptide</keyword>
<keyword evidence="4 10" id="KW-0863">Zinc-finger</keyword>
<dbReference type="SUPFAM" id="SSF57938">
    <property type="entry name" value="DnaJ/Hsp40 cysteine-rich domain"/>
    <property type="match status" value="1"/>
</dbReference>
<dbReference type="GO" id="GO:0031072">
    <property type="term" value="F:heat shock protein binding"/>
    <property type="evidence" value="ECO:0007669"/>
    <property type="project" value="InterPro"/>
</dbReference>
<dbReference type="Pfam" id="PF03097">
    <property type="entry name" value="BRO1"/>
    <property type="match status" value="1"/>
</dbReference>
<dbReference type="InterPro" id="IPR001305">
    <property type="entry name" value="HSP_DnaJ_Cys-rich_dom"/>
</dbReference>
<dbReference type="SMART" id="SM00271">
    <property type="entry name" value="DnaJ"/>
    <property type="match status" value="1"/>
</dbReference>
<feature type="domain" description="J" evidence="12">
    <location>
        <begin position="30"/>
        <end position="94"/>
    </location>
</feature>
<keyword evidence="5 10" id="KW-0862">Zinc</keyword>
<dbReference type="InterPro" id="IPR004328">
    <property type="entry name" value="BRO1_dom"/>
</dbReference>
<dbReference type="CDD" id="cd10719">
    <property type="entry name" value="DnaJ_zf"/>
    <property type="match status" value="1"/>
</dbReference>
<evidence type="ECO:0000256" key="4">
    <source>
        <dbReference type="ARBA" id="ARBA00022771"/>
    </source>
</evidence>
<keyword evidence="3" id="KW-0677">Repeat</keyword>
<dbReference type="FunFam" id="1.10.287.110:FF:000053">
    <property type="entry name" value="Putative Mitochondrial DnaJ chaperone"/>
    <property type="match status" value="1"/>
</dbReference>
<dbReference type="InterPro" id="IPR036410">
    <property type="entry name" value="HSP_DnaJ_Cys-rich_dom_sf"/>
</dbReference>
<keyword evidence="8" id="KW-0143">Chaperone</keyword>